<accession>A0A853C8E8</accession>
<feature type="DNA-binding region" description="H-T-H motif" evidence="4">
    <location>
        <begin position="43"/>
        <end position="62"/>
    </location>
</feature>
<proteinExistence type="predicted"/>
<dbReference type="SUPFAM" id="SSF46689">
    <property type="entry name" value="Homeodomain-like"/>
    <property type="match status" value="1"/>
</dbReference>
<feature type="domain" description="HTH tetR-type" evidence="5">
    <location>
        <begin position="20"/>
        <end position="80"/>
    </location>
</feature>
<evidence type="ECO:0000256" key="1">
    <source>
        <dbReference type="ARBA" id="ARBA00023015"/>
    </source>
</evidence>
<evidence type="ECO:0000313" key="6">
    <source>
        <dbReference type="EMBL" id="NYJ02493.1"/>
    </source>
</evidence>
<reference evidence="6 7" key="1">
    <citation type="submission" date="2020-07" db="EMBL/GenBank/DDBJ databases">
        <title>Sequencing the genomes of 1000 actinobacteria strains.</title>
        <authorList>
            <person name="Klenk H.-P."/>
        </authorList>
    </citation>
    <scope>NUCLEOTIDE SEQUENCE [LARGE SCALE GENOMIC DNA]</scope>
    <source>
        <strain evidence="6 7">DSM 103833</strain>
    </source>
</reference>
<protein>
    <submittedName>
        <fullName evidence="6">AcrR family transcriptional regulator</fullName>
    </submittedName>
</protein>
<dbReference type="PROSITE" id="PS50977">
    <property type="entry name" value="HTH_TETR_2"/>
    <property type="match status" value="1"/>
</dbReference>
<sequence length="205" mass="22757">MDSNALPRGRHDLTPEQVREIQRGRLLSAMADCVADKGVVDTTVADVIARAGVSRRTFYELFKDKNDCFDAAYRLGVTVLTDAIREAQSEPGSWEERVERSFVALTEVMAANPSFSKLCILEVWGAGAEARATHYETIQGFRVFLKEIEDDFGDVVFFGLVGGISSILFREIEAGRTEDIRRIVPGLVRFVTLPLAGLRAREDNA</sequence>
<evidence type="ECO:0000256" key="3">
    <source>
        <dbReference type="ARBA" id="ARBA00023163"/>
    </source>
</evidence>
<dbReference type="InterPro" id="IPR001647">
    <property type="entry name" value="HTH_TetR"/>
</dbReference>
<organism evidence="6 7">
    <name type="scientific">Nocardioides thalensis</name>
    <dbReference type="NCBI Taxonomy" id="1914755"/>
    <lineage>
        <taxon>Bacteria</taxon>
        <taxon>Bacillati</taxon>
        <taxon>Actinomycetota</taxon>
        <taxon>Actinomycetes</taxon>
        <taxon>Propionibacteriales</taxon>
        <taxon>Nocardioidaceae</taxon>
        <taxon>Nocardioides</taxon>
    </lineage>
</organism>
<evidence type="ECO:0000256" key="2">
    <source>
        <dbReference type="ARBA" id="ARBA00023125"/>
    </source>
</evidence>
<keyword evidence="1" id="KW-0805">Transcription regulation</keyword>
<dbReference type="AlphaFoldDB" id="A0A853C8E8"/>
<keyword evidence="2 4" id="KW-0238">DNA-binding</keyword>
<evidence type="ECO:0000256" key="4">
    <source>
        <dbReference type="PROSITE-ProRule" id="PRU00335"/>
    </source>
</evidence>
<dbReference type="PANTHER" id="PTHR30055">
    <property type="entry name" value="HTH-TYPE TRANSCRIPTIONAL REGULATOR RUTR"/>
    <property type="match status" value="1"/>
</dbReference>
<dbReference type="RefSeq" id="WP_179668856.1">
    <property type="nucleotide sequence ID" value="NZ_JACCFP010000001.1"/>
</dbReference>
<evidence type="ECO:0000259" key="5">
    <source>
        <dbReference type="PROSITE" id="PS50977"/>
    </source>
</evidence>
<dbReference type="Gene3D" id="1.10.357.10">
    <property type="entry name" value="Tetracycline Repressor, domain 2"/>
    <property type="match status" value="1"/>
</dbReference>
<keyword evidence="3" id="KW-0804">Transcription</keyword>
<keyword evidence="7" id="KW-1185">Reference proteome</keyword>
<dbReference type="InterPro" id="IPR009057">
    <property type="entry name" value="Homeodomain-like_sf"/>
</dbReference>
<dbReference type="PANTHER" id="PTHR30055:SF234">
    <property type="entry name" value="HTH-TYPE TRANSCRIPTIONAL REGULATOR BETI"/>
    <property type="match status" value="1"/>
</dbReference>
<dbReference type="EMBL" id="JACCFP010000001">
    <property type="protein sequence ID" value="NYJ02493.1"/>
    <property type="molecule type" value="Genomic_DNA"/>
</dbReference>
<name>A0A853C8E8_9ACTN</name>
<dbReference type="Pfam" id="PF00440">
    <property type="entry name" value="TetR_N"/>
    <property type="match status" value="1"/>
</dbReference>
<dbReference type="Proteomes" id="UP000530424">
    <property type="component" value="Unassembled WGS sequence"/>
</dbReference>
<dbReference type="InterPro" id="IPR050109">
    <property type="entry name" value="HTH-type_TetR-like_transc_reg"/>
</dbReference>
<gene>
    <name evidence="6" type="ORF">HNR19_003191</name>
</gene>
<dbReference type="GO" id="GO:0000976">
    <property type="term" value="F:transcription cis-regulatory region binding"/>
    <property type="evidence" value="ECO:0007669"/>
    <property type="project" value="TreeGrafter"/>
</dbReference>
<evidence type="ECO:0000313" key="7">
    <source>
        <dbReference type="Proteomes" id="UP000530424"/>
    </source>
</evidence>
<comment type="caution">
    <text evidence="6">The sequence shown here is derived from an EMBL/GenBank/DDBJ whole genome shotgun (WGS) entry which is preliminary data.</text>
</comment>
<dbReference type="GO" id="GO:0003700">
    <property type="term" value="F:DNA-binding transcription factor activity"/>
    <property type="evidence" value="ECO:0007669"/>
    <property type="project" value="TreeGrafter"/>
</dbReference>